<accession>A0A6L9SK88</accession>
<reference evidence="2 3" key="1">
    <citation type="submission" date="2020-02" db="EMBL/GenBank/DDBJ databases">
        <authorList>
            <person name="Li X.-J."/>
            <person name="Han X.-M."/>
        </authorList>
    </citation>
    <scope>NUCLEOTIDE SEQUENCE [LARGE SCALE GENOMIC DNA]</scope>
    <source>
        <strain evidence="2 3">CCTCC AB 2017055</strain>
    </source>
</reference>
<evidence type="ECO:0000256" key="1">
    <source>
        <dbReference type="SAM" id="MobiDB-lite"/>
    </source>
</evidence>
<organism evidence="2 3">
    <name type="scientific">Phytoactinopolyspora halotolerans</name>
    <dbReference type="NCBI Taxonomy" id="1981512"/>
    <lineage>
        <taxon>Bacteria</taxon>
        <taxon>Bacillati</taxon>
        <taxon>Actinomycetota</taxon>
        <taxon>Actinomycetes</taxon>
        <taxon>Jiangellales</taxon>
        <taxon>Jiangellaceae</taxon>
        <taxon>Phytoactinopolyspora</taxon>
    </lineage>
</organism>
<name>A0A6L9SK88_9ACTN</name>
<proteinExistence type="predicted"/>
<dbReference type="EMBL" id="JAAGOA010000043">
    <property type="protein sequence ID" value="NEE04751.1"/>
    <property type="molecule type" value="Genomic_DNA"/>
</dbReference>
<sequence length="208" mass="22156">MTPLPDLKHALDVAAGDEPRPSDPSADLDRAQAAVRARSRRRFRLGVSTLATAALVGAASVVVLDGSPTSPPSAAAAEVQLVDQQFDAEPYTFDLTPEGWSVQAQMPSAVTIAPDDGSTSDEPHDFQGKLVILFDSNPLTGREVEHDGRRFWVTENPGHTIISTRTVDGEPTGVVRIQYPHDAGWEESSMIEFLASVHVGPGAQHGLG</sequence>
<dbReference type="RefSeq" id="WP_163745299.1">
    <property type="nucleotide sequence ID" value="NZ_JAAGOA010000043.1"/>
</dbReference>
<gene>
    <name evidence="2" type="ORF">G1H10_31775</name>
</gene>
<feature type="region of interest" description="Disordered" evidence="1">
    <location>
        <begin position="1"/>
        <end position="28"/>
    </location>
</feature>
<dbReference type="AlphaFoldDB" id="A0A6L9SK88"/>
<evidence type="ECO:0000313" key="2">
    <source>
        <dbReference type="EMBL" id="NEE04751.1"/>
    </source>
</evidence>
<keyword evidence="3" id="KW-1185">Reference proteome</keyword>
<evidence type="ECO:0000313" key="3">
    <source>
        <dbReference type="Proteomes" id="UP000475214"/>
    </source>
</evidence>
<dbReference type="Proteomes" id="UP000475214">
    <property type="component" value="Unassembled WGS sequence"/>
</dbReference>
<comment type="caution">
    <text evidence="2">The sequence shown here is derived from an EMBL/GenBank/DDBJ whole genome shotgun (WGS) entry which is preliminary data.</text>
</comment>
<protein>
    <submittedName>
        <fullName evidence="2">Uncharacterized protein</fullName>
    </submittedName>
</protein>
<feature type="compositionally biased region" description="Basic and acidic residues" evidence="1">
    <location>
        <begin position="1"/>
        <end position="21"/>
    </location>
</feature>